<dbReference type="InterPro" id="IPR014001">
    <property type="entry name" value="Helicase_ATP-bd"/>
</dbReference>
<dbReference type="SUPFAM" id="SSF88713">
    <property type="entry name" value="Glycoside hydrolase/deacetylase"/>
    <property type="match status" value="1"/>
</dbReference>
<evidence type="ECO:0000256" key="1">
    <source>
        <dbReference type="ARBA" id="ARBA00022771"/>
    </source>
</evidence>
<evidence type="ECO:0000256" key="3">
    <source>
        <dbReference type="ARBA" id="ARBA00022833"/>
    </source>
</evidence>
<dbReference type="Gene3D" id="3.30.40.10">
    <property type="entry name" value="Zinc/RING finger domain, C3HC4 (zinc finger)"/>
    <property type="match status" value="1"/>
</dbReference>
<keyword evidence="5" id="KW-0812">Transmembrane</keyword>
<dbReference type="InterPro" id="IPR002509">
    <property type="entry name" value="NODB_dom"/>
</dbReference>
<dbReference type="InterPro" id="IPR038718">
    <property type="entry name" value="SNF2-like_sf"/>
</dbReference>
<dbReference type="PROSITE" id="PS51677">
    <property type="entry name" value="NODB"/>
    <property type="match status" value="1"/>
</dbReference>
<accession>A0A813VND4</accession>
<dbReference type="GO" id="GO:0008270">
    <property type="term" value="F:zinc ion binding"/>
    <property type="evidence" value="ECO:0007669"/>
    <property type="project" value="UniProtKB-KW"/>
</dbReference>
<dbReference type="CDD" id="cd16449">
    <property type="entry name" value="RING-HC"/>
    <property type="match status" value="1"/>
</dbReference>
<organism evidence="8 9">
    <name type="scientific">Rotaria sordida</name>
    <dbReference type="NCBI Taxonomy" id="392033"/>
    <lineage>
        <taxon>Eukaryota</taxon>
        <taxon>Metazoa</taxon>
        <taxon>Spiralia</taxon>
        <taxon>Gnathifera</taxon>
        <taxon>Rotifera</taxon>
        <taxon>Eurotatoria</taxon>
        <taxon>Bdelloidea</taxon>
        <taxon>Philodinida</taxon>
        <taxon>Philodinidae</taxon>
        <taxon>Rotaria</taxon>
    </lineage>
</organism>
<evidence type="ECO:0000313" key="9">
    <source>
        <dbReference type="Proteomes" id="UP000663882"/>
    </source>
</evidence>
<dbReference type="OrthoDB" id="423559at2759"/>
<evidence type="ECO:0000256" key="4">
    <source>
        <dbReference type="PROSITE-ProRule" id="PRU00175"/>
    </source>
</evidence>
<dbReference type="EMBL" id="CAJNOO010000177">
    <property type="protein sequence ID" value="CAF0843173.1"/>
    <property type="molecule type" value="Genomic_DNA"/>
</dbReference>
<dbReference type="SUPFAM" id="SSF57850">
    <property type="entry name" value="RING/U-box"/>
    <property type="match status" value="1"/>
</dbReference>
<dbReference type="SUPFAM" id="SSF57903">
    <property type="entry name" value="FYVE/PHD zinc finger"/>
    <property type="match status" value="1"/>
</dbReference>
<keyword evidence="5" id="KW-1133">Transmembrane helix</keyword>
<dbReference type="GO" id="GO:0000209">
    <property type="term" value="P:protein polyubiquitination"/>
    <property type="evidence" value="ECO:0007669"/>
    <property type="project" value="TreeGrafter"/>
</dbReference>
<dbReference type="InterPro" id="IPR000330">
    <property type="entry name" value="SNF2_N"/>
</dbReference>
<evidence type="ECO:0000256" key="5">
    <source>
        <dbReference type="SAM" id="Phobius"/>
    </source>
</evidence>
<evidence type="ECO:0000313" key="8">
    <source>
        <dbReference type="EMBL" id="CAF0843173.1"/>
    </source>
</evidence>
<proteinExistence type="predicted"/>
<evidence type="ECO:0000256" key="2">
    <source>
        <dbReference type="ARBA" id="ARBA00022801"/>
    </source>
</evidence>
<keyword evidence="3" id="KW-0862">Zinc</keyword>
<dbReference type="Gene3D" id="3.20.20.370">
    <property type="entry name" value="Glycoside hydrolase/deacetylase"/>
    <property type="match status" value="1"/>
</dbReference>
<dbReference type="SUPFAM" id="SSF52540">
    <property type="entry name" value="P-loop containing nucleoside triphosphate hydrolases"/>
    <property type="match status" value="2"/>
</dbReference>
<feature type="domain" description="RING-type" evidence="6">
    <location>
        <begin position="1181"/>
        <end position="1232"/>
    </location>
</feature>
<dbReference type="InterPro" id="IPR027417">
    <property type="entry name" value="P-loop_NTPase"/>
</dbReference>
<protein>
    <submittedName>
        <fullName evidence="8">Uncharacterized protein</fullName>
    </submittedName>
</protein>
<dbReference type="Proteomes" id="UP000663882">
    <property type="component" value="Unassembled WGS sequence"/>
</dbReference>
<dbReference type="InterPro" id="IPR011330">
    <property type="entry name" value="Glyco_hydro/deAcase_b/a-brl"/>
</dbReference>
<dbReference type="Pfam" id="PF00176">
    <property type="entry name" value="SNF2-rel_dom"/>
    <property type="match status" value="1"/>
</dbReference>
<dbReference type="PANTHER" id="PTHR45865:SF1">
    <property type="entry name" value="E3 UBIQUITIN-PROTEIN LIGASE SHPRH"/>
    <property type="match status" value="1"/>
</dbReference>
<dbReference type="GO" id="GO:0016810">
    <property type="term" value="F:hydrolase activity, acting on carbon-nitrogen (but not peptide) bonds"/>
    <property type="evidence" value="ECO:0007669"/>
    <property type="project" value="InterPro"/>
</dbReference>
<dbReference type="InterPro" id="IPR001650">
    <property type="entry name" value="Helicase_C-like"/>
</dbReference>
<dbReference type="GO" id="GO:0061630">
    <property type="term" value="F:ubiquitin protein ligase activity"/>
    <property type="evidence" value="ECO:0007669"/>
    <property type="project" value="TreeGrafter"/>
</dbReference>
<dbReference type="CDD" id="cd18793">
    <property type="entry name" value="SF2_C_SNF"/>
    <property type="match status" value="1"/>
</dbReference>
<dbReference type="CDD" id="cd15489">
    <property type="entry name" value="PHD_SF"/>
    <property type="match status" value="1"/>
</dbReference>
<dbReference type="InterPro" id="IPR049730">
    <property type="entry name" value="SNF2/RAD54-like_C"/>
</dbReference>
<keyword evidence="1 4" id="KW-0863">Zinc-finger</keyword>
<gene>
    <name evidence="8" type="ORF">RFH988_LOCUS6056</name>
</gene>
<dbReference type="GO" id="GO:0005524">
    <property type="term" value="F:ATP binding"/>
    <property type="evidence" value="ECO:0007669"/>
    <property type="project" value="InterPro"/>
</dbReference>
<dbReference type="SMART" id="SM00184">
    <property type="entry name" value="RING"/>
    <property type="match status" value="2"/>
</dbReference>
<keyword evidence="1 4" id="KW-0479">Metal-binding</keyword>
<comment type="caution">
    <text evidence="8">The sequence shown here is derived from an EMBL/GenBank/DDBJ whole genome shotgun (WGS) entry which is preliminary data.</text>
</comment>
<name>A0A813VND4_9BILA</name>
<dbReference type="InterPro" id="IPR052583">
    <property type="entry name" value="ATP-helicase/E3_Ub-Ligase"/>
</dbReference>
<dbReference type="Pfam" id="PF00271">
    <property type="entry name" value="Helicase_C"/>
    <property type="match status" value="1"/>
</dbReference>
<keyword evidence="5" id="KW-0472">Membrane</keyword>
<dbReference type="GO" id="GO:0005634">
    <property type="term" value="C:nucleus"/>
    <property type="evidence" value="ECO:0007669"/>
    <property type="project" value="TreeGrafter"/>
</dbReference>
<evidence type="ECO:0000259" key="7">
    <source>
        <dbReference type="PROSITE" id="PS51677"/>
    </source>
</evidence>
<sequence>MPRCRRSNRHHLRTTQIDPLLTYDGIQTNPLSYTNSDILPIDSNSICLAELYYEHWNINLTTEEIFLHDPFIFIDNDEKIYLKNKIHPLKWLYDLIKNEQLYLYYSLKQCTLILVYSLISFRNKKQIFNIFTFYNYCKENDKTKQFFKHLFVFDDYQSISQINNNDTNANNIIDFIYQEIQATTMINSDNNNNNNNNNSAFLSKSFLQNDVIQLKDHQIKSINWMLTREQDLSSSIVYTPIHRCHDLFDNLFYVHIIYGIPLHINEINNCSYEQFSLFGGILADEMGLGKTMCVLLTSLLNKCTNSFLSENFLNINQTILNDNEEYPINKKFKFDEQLSLPCICGKIAKLSKRKQNLWENFLLICTQCSRSIHKKCFIQNENQQQLFICPYCEQRLTNNHELLSTGATLIIAPAAIIDQWIEEIDKHLDYPLNIYMYEGIVNKIPIPDRYFLAKQDFIFCSYENLKKDIHHNEICSKEHHSTRTQIRKYEYLISPLLRLKFWRLVLDEAQMVDSPNTPASKMARSLVAHHRWFVTGTPFHRSINDLEGIVQYLFPLTSIPRDQISILLRKKDKINDVFLSWIMNFLKSITRRTSRQCLNDLPEQYERVIRLQFSQLERTYYDRIWNECRDEFKREFQHLWQKREKERNGGVLPEQSVTWTLESDSEIDMNDIHFLSSTARTCLQTPLIKLRCLCDHPQVGAYGVRHNDPALVHYYNRFHYSSNRNFSVRRQTDLLETNSSLNKDDQPFTMKDLLDLLTARELESGEDCLRLSLLNFNGLASIYLIQYEHEITRPIIENNNKNDQYYINMAIRTYERVIETSEIYKEHFHADSFQLAHAYYNLSYSISLLTKNENFNINIQSKYSSNEALHEFNKIKERHQTQSENEMSEAWKNYNEKLLTRKDVEKDIKNLLIDISTYIKPIENEKVEIHYHVNRERQLPFTTWNGFLLKLVQEFDKLQQIRENLLIYIEALKRQPNDDDVAKMFSCSKCGLDNDISNENICIFCECDTVMKSYNCSLQPELYSDKQINDDGGTHLVYFINEILSKASMRSHESTRQLAKLLRTDWNDLLKKLRLENTSARAYSQQLKHLYLSLDEMLQCTSRLEYYIGDPKTRPKKHYNRYRFNPQTIEEERLDFEQQALDNLKKVIKHRQQFNYFQEQQQDYYRSITTTNLLSSQRTKCPMCHELFGDDRPDVCFFLCGHFFCHECTLQWKKHEIDQRPHRSHIKCPICRREIPINSLTVLKWRDQNSKTITLSSPQKTTLENSISDDISSPRFRRLMETQELLTIQGRYGTKVDSIVSFILNLLNDDIQQPTTMTTTTTTTMNNPKPPLKILVFSQFTDVLNVLAISLKLNAISYLQFTSTKILQQFRQDPNITVLLMPLGKGANGLNLTEAQHVILVEPQIHQSVELQAIARVRRLGQKYNTYVYRFIVNDTAEEVVLANSRTAQTIPMNNHQTTIISDHSSTSRATSFADFELLYEINMARKIFFQSTTTTTNHQLDISVNSMVIKRMLHLIPIVICLCVIINLIFIIYSPPRFVIFLLSKFYPDVLFHINLPSNLQYIALTIDDFPNVNDLSISFRLLDILRLYNAQCTFFTIGSHIEKYKNSSQIRILFERLIADGHEIGNHGWRDEQAIRLSKKELEQQIIDTEKIINKYTLLNKKWFRPGSGFFNRTMIQICTNLGYRLVLGSIYPHDPQMPYSKLNSFFIENKLYPGAIIILHDRLVTIETLQKVLPAIQKRAFHVVTLTQLMNLKTNQ</sequence>
<feature type="transmembrane region" description="Helical" evidence="5">
    <location>
        <begin position="1513"/>
        <end position="1534"/>
    </location>
</feature>
<dbReference type="InterPro" id="IPR011011">
    <property type="entry name" value="Znf_FYVE_PHD"/>
</dbReference>
<feature type="domain" description="NodB homology" evidence="7">
    <location>
        <begin position="1562"/>
        <end position="1747"/>
    </location>
</feature>
<dbReference type="GO" id="GO:0005975">
    <property type="term" value="P:carbohydrate metabolic process"/>
    <property type="evidence" value="ECO:0007669"/>
    <property type="project" value="InterPro"/>
</dbReference>
<dbReference type="Gene3D" id="3.40.50.10810">
    <property type="entry name" value="Tandem AAA-ATPase domain"/>
    <property type="match status" value="1"/>
</dbReference>
<keyword evidence="2" id="KW-0378">Hydrolase</keyword>
<dbReference type="InterPro" id="IPR013083">
    <property type="entry name" value="Znf_RING/FYVE/PHD"/>
</dbReference>
<dbReference type="SMART" id="SM00487">
    <property type="entry name" value="DEXDc"/>
    <property type="match status" value="1"/>
</dbReference>
<dbReference type="InterPro" id="IPR001841">
    <property type="entry name" value="Znf_RING"/>
</dbReference>
<dbReference type="Gene3D" id="3.40.50.300">
    <property type="entry name" value="P-loop containing nucleotide triphosphate hydrolases"/>
    <property type="match status" value="1"/>
</dbReference>
<dbReference type="GO" id="GO:0006974">
    <property type="term" value="P:DNA damage response"/>
    <property type="evidence" value="ECO:0007669"/>
    <property type="project" value="TreeGrafter"/>
</dbReference>
<evidence type="ECO:0000259" key="6">
    <source>
        <dbReference type="PROSITE" id="PS50089"/>
    </source>
</evidence>
<dbReference type="PROSITE" id="PS50089">
    <property type="entry name" value="ZF_RING_2"/>
    <property type="match status" value="1"/>
</dbReference>
<dbReference type="PANTHER" id="PTHR45865">
    <property type="entry name" value="E3 UBIQUITIN-PROTEIN LIGASE SHPRH FAMILY MEMBER"/>
    <property type="match status" value="1"/>
</dbReference>
<reference evidence="8" key="1">
    <citation type="submission" date="2021-02" db="EMBL/GenBank/DDBJ databases">
        <authorList>
            <person name="Nowell W R."/>
        </authorList>
    </citation>
    <scope>NUCLEOTIDE SEQUENCE</scope>
</reference>
<dbReference type="Pfam" id="PF01522">
    <property type="entry name" value="Polysacc_deac_1"/>
    <property type="match status" value="1"/>
</dbReference>